<reference evidence="2" key="1">
    <citation type="submission" date="2019-06" db="EMBL/GenBank/DDBJ databases">
        <title>Complete genome sequence of Aeromonas hydrophila bacteriophage PS1.</title>
        <authorList>
            <person name="Rai S."/>
            <person name="Tyagi A."/>
            <person name="Kumar N."/>
            <person name="Singh N."/>
        </authorList>
    </citation>
    <scope>NUCLEOTIDE SEQUENCE [LARGE SCALE GENOMIC DNA]</scope>
</reference>
<feature type="transmembrane region" description="Helical" evidence="1">
    <location>
        <begin position="12"/>
        <end position="30"/>
    </location>
</feature>
<keyword evidence="1" id="KW-0812">Transmembrane</keyword>
<name>A0A514TUG9_9CAUD</name>
<evidence type="ECO:0000313" key="2">
    <source>
        <dbReference type="EMBL" id="QDJ96674.1"/>
    </source>
</evidence>
<feature type="transmembrane region" description="Helical" evidence="1">
    <location>
        <begin position="95"/>
        <end position="116"/>
    </location>
</feature>
<dbReference type="Proteomes" id="UP000317703">
    <property type="component" value="Segment"/>
</dbReference>
<accession>A0A514TUG9</accession>
<protein>
    <submittedName>
        <fullName evidence="2">Uncharacterized protein</fullName>
    </submittedName>
</protein>
<organism evidence="2 3">
    <name type="scientific">Aeromonas phage PS1</name>
    <dbReference type="NCBI Taxonomy" id="2591406"/>
    <lineage>
        <taxon>Viruses</taxon>
        <taxon>Duplodnaviria</taxon>
        <taxon>Heunggongvirae</taxon>
        <taxon>Uroviricota</taxon>
        <taxon>Caudoviricetes</taxon>
        <taxon>Chimalliviridae</taxon>
        <taxon>Ferozepurvirus</taxon>
        <taxon>Ferozepurvirus PS1</taxon>
    </lineage>
</organism>
<sequence>MDKKIIGDLKWVISGLVIAFLFYPMAISNWRSATSGKILECYTEQTVNGNVYYCDFKINNDEIVTIKHQRQLWNEHKEQIGTIVSVHPGQTPRSLAPLFLGTIGMLSMVVGVISIIQRKLKVKDIYQI</sequence>
<proteinExistence type="predicted"/>
<evidence type="ECO:0000313" key="3">
    <source>
        <dbReference type="Proteomes" id="UP000317703"/>
    </source>
</evidence>
<evidence type="ECO:0000256" key="1">
    <source>
        <dbReference type="SAM" id="Phobius"/>
    </source>
</evidence>
<gene>
    <name evidence="2" type="ORF">PS1_0163</name>
</gene>
<keyword evidence="1" id="KW-0472">Membrane</keyword>
<dbReference type="EMBL" id="MN032614">
    <property type="protein sequence ID" value="QDJ96674.1"/>
    <property type="molecule type" value="Genomic_DNA"/>
</dbReference>
<keyword evidence="3" id="KW-1185">Reference proteome</keyword>
<keyword evidence="1" id="KW-1133">Transmembrane helix</keyword>